<gene>
    <name evidence="1" type="ORF">SAMN04489868_11025</name>
</gene>
<dbReference type="Gene3D" id="3.30.930.20">
    <property type="entry name" value="Protein of unknown function DUF1054"/>
    <property type="match status" value="1"/>
</dbReference>
<proteinExistence type="predicted"/>
<keyword evidence="2" id="KW-1185">Reference proteome</keyword>
<dbReference type="EMBL" id="FOQE01000010">
    <property type="protein sequence ID" value="SFH66372.1"/>
    <property type="molecule type" value="Genomic_DNA"/>
</dbReference>
<dbReference type="Pfam" id="PF06335">
    <property type="entry name" value="DUF1054"/>
    <property type="match status" value="1"/>
</dbReference>
<dbReference type="Proteomes" id="UP000198668">
    <property type="component" value="Unassembled WGS sequence"/>
</dbReference>
<dbReference type="SUPFAM" id="SSF142913">
    <property type="entry name" value="YktB/PF0168-like"/>
    <property type="match status" value="1"/>
</dbReference>
<sequence>MIESDKQMSFSENEFSIFSIEGLDPRMTAIRASIQPRLYALGETAAEFLTAKVDTISFPVHVAKHLRRTKYAPESTWAAIGGDKRGYKKYPHFQIAINREYVAFWLAFIDHPEHKEAIADSLINEIDQLYSLPDSYVISLDHTKEKYVFLHDADVNKSLIRFRDVKKGEWMIGRLLEAGDERVEDNQKLATFMLETFDYLLPFYQSSLSIQLLEKEQKGLKG</sequence>
<dbReference type="AlphaFoldDB" id="A0A1I3BVV5"/>
<dbReference type="OrthoDB" id="9812818at2"/>
<name>A0A1I3BVV5_9LACT</name>
<organism evidence="1 2">
    <name type="scientific">Pisciglobus halotolerans</name>
    <dbReference type="NCBI Taxonomy" id="745365"/>
    <lineage>
        <taxon>Bacteria</taxon>
        <taxon>Bacillati</taxon>
        <taxon>Bacillota</taxon>
        <taxon>Bacilli</taxon>
        <taxon>Lactobacillales</taxon>
        <taxon>Carnobacteriaceae</taxon>
    </lineage>
</organism>
<dbReference type="InterPro" id="IPR009403">
    <property type="entry name" value="UPF0637"/>
</dbReference>
<evidence type="ECO:0000313" key="1">
    <source>
        <dbReference type="EMBL" id="SFH66372.1"/>
    </source>
</evidence>
<protein>
    <submittedName>
        <fullName evidence="1">Uncharacterized protein YktB, UPF0637 family</fullName>
    </submittedName>
</protein>
<dbReference type="RefSeq" id="WP_052181733.1">
    <property type="nucleotide sequence ID" value="NZ_FOQE01000010.1"/>
</dbReference>
<dbReference type="PIRSF" id="PIRSF021332">
    <property type="entry name" value="DUF1054"/>
    <property type="match status" value="1"/>
</dbReference>
<accession>A0A1I3BVV5</accession>
<evidence type="ECO:0000313" key="2">
    <source>
        <dbReference type="Proteomes" id="UP000198668"/>
    </source>
</evidence>
<reference evidence="1 2" key="1">
    <citation type="submission" date="2016-10" db="EMBL/GenBank/DDBJ databases">
        <authorList>
            <person name="de Groot N.N."/>
        </authorList>
    </citation>
    <scope>NUCLEOTIDE SEQUENCE [LARGE SCALE GENOMIC DNA]</scope>
    <source>
        <strain evidence="1 2">DSM 27630</strain>
    </source>
</reference>
<dbReference type="InterPro" id="IPR053707">
    <property type="entry name" value="UPF0637_domain_sf"/>
</dbReference>